<dbReference type="Proteomes" id="UP000245396">
    <property type="component" value="Unassembled WGS sequence"/>
</dbReference>
<evidence type="ECO:0000259" key="2">
    <source>
        <dbReference type="PROSITE" id="PS51831"/>
    </source>
</evidence>
<dbReference type="InterPro" id="IPR045509">
    <property type="entry name" value="HD_assoc_2"/>
</dbReference>
<feature type="domain" description="HD" evidence="2">
    <location>
        <begin position="57"/>
        <end position="184"/>
    </location>
</feature>
<keyword evidence="4" id="KW-1185">Reference proteome</keyword>
<dbReference type="SMART" id="SM00471">
    <property type="entry name" value="HDc"/>
    <property type="match status" value="1"/>
</dbReference>
<dbReference type="AlphaFoldDB" id="A0A316BNE0"/>
<dbReference type="CDD" id="cd00077">
    <property type="entry name" value="HDc"/>
    <property type="match status" value="1"/>
</dbReference>
<comment type="caution">
    <text evidence="3">The sequence shown here is derived from an EMBL/GenBank/DDBJ whole genome shotgun (WGS) entry which is preliminary data.</text>
</comment>
<proteinExistence type="predicted"/>
<dbReference type="InterPro" id="IPR003607">
    <property type="entry name" value="HD/PDEase_dom"/>
</dbReference>
<dbReference type="PANTHER" id="PTHR11373">
    <property type="entry name" value="DEOXYNUCLEOSIDE TRIPHOSPHATE TRIPHOSPHOHYDROLASE"/>
    <property type="match status" value="1"/>
</dbReference>
<name>A0A316BNE0_PSESE</name>
<evidence type="ECO:0000313" key="3">
    <source>
        <dbReference type="EMBL" id="PWJ74476.1"/>
    </source>
</evidence>
<dbReference type="SUPFAM" id="SSF109604">
    <property type="entry name" value="HD-domain/PDEase-like"/>
    <property type="match status" value="1"/>
</dbReference>
<dbReference type="GO" id="GO:0008832">
    <property type="term" value="F:dGTPase activity"/>
    <property type="evidence" value="ECO:0007669"/>
    <property type="project" value="TreeGrafter"/>
</dbReference>
<dbReference type="Pfam" id="PF01966">
    <property type="entry name" value="HD"/>
    <property type="match status" value="1"/>
</dbReference>
<evidence type="ECO:0000256" key="1">
    <source>
        <dbReference type="SAM" id="Coils"/>
    </source>
</evidence>
<dbReference type="RefSeq" id="WP_109614735.1">
    <property type="nucleotide sequence ID" value="NZ_QGGG01000023.1"/>
</dbReference>
<accession>A0A316BNE0</accession>
<sequence length="449" mass="51143">MGKRLRDPVHGLIVFDEKEPIDMLAWKLIDTPEFQRLRRIRQLGVSEFTFPGAVHSRFAHSIGVFHTARTLVKVLEREMKRNEQEFNNETAQVALAAALLHDLGHGPFSHTFEGVQESRGVKKRHEKWTADIIRNPSGRVRPLLEAHRVGFTEEVAALLEKEDPEDIYHAIVSSSFDADRLDYIRRDKLMTGTGAGGIDFDWLIENVRVAEIEIDAPDEDGSEPRRVQTFCLTAKARPAAEQFLLARYTLHQQVYFHKATRCLEHMISKLLRAVARLASGKKGEIKKSGLSETHPLIRFFAKDGETVENYLALDDALILGAIDAMSQAEDADVAEIATRLRERKLYKTLDLAEFGKDSGTQRNRLRRIREKFGDQIKAETVMLDDKAAIGIYAEIGGDDERMHKKLHIFDGERPVEISRLSKLIEALESKEQFTRFYFSDPAERDAARK</sequence>
<feature type="coiled-coil region" evidence="1">
    <location>
        <begin position="65"/>
        <end position="92"/>
    </location>
</feature>
<gene>
    <name evidence="3" type="ORF">C7441_12349</name>
</gene>
<dbReference type="EMBL" id="QGGG01000023">
    <property type="protein sequence ID" value="PWJ74476.1"/>
    <property type="molecule type" value="Genomic_DNA"/>
</dbReference>
<dbReference type="Gene3D" id="1.10.3210.10">
    <property type="entry name" value="Hypothetical protein af1432"/>
    <property type="match status" value="1"/>
</dbReference>
<keyword evidence="1" id="KW-0175">Coiled coil</keyword>
<reference evidence="3 4" key="1">
    <citation type="submission" date="2018-05" db="EMBL/GenBank/DDBJ databases">
        <title>Genomic Encyclopedia of Type Strains, Phase IV (KMG-IV): sequencing the most valuable type-strain genomes for metagenomic binning, comparative biology and taxonomic classification.</title>
        <authorList>
            <person name="Goeker M."/>
        </authorList>
    </citation>
    <scope>NUCLEOTIDE SEQUENCE [LARGE SCALE GENOMIC DNA]</scope>
    <source>
        <strain evidence="3 4">DSM 6986</strain>
    </source>
</reference>
<dbReference type="PROSITE" id="PS51831">
    <property type="entry name" value="HD"/>
    <property type="match status" value="1"/>
</dbReference>
<protein>
    <submittedName>
        <fullName evidence="3">Metal dependent phosphohydrolase</fullName>
    </submittedName>
</protein>
<dbReference type="PANTHER" id="PTHR11373:SF4">
    <property type="entry name" value="DEOXYNUCLEOSIDE TRIPHOSPHATE TRIPHOSPHOHYDROLASE SAMHD1"/>
    <property type="match status" value="1"/>
</dbReference>
<dbReference type="InterPro" id="IPR050135">
    <property type="entry name" value="dGTPase-like"/>
</dbReference>
<dbReference type="GO" id="GO:0006203">
    <property type="term" value="P:dGTP catabolic process"/>
    <property type="evidence" value="ECO:0007669"/>
    <property type="project" value="TreeGrafter"/>
</dbReference>
<dbReference type="Pfam" id="PF19276">
    <property type="entry name" value="HD_assoc_2"/>
    <property type="match status" value="1"/>
</dbReference>
<evidence type="ECO:0000313" key="4">
    <source>
        <dbReference type="Proteomes" id="UP000245396"/>
    </source>
</evidence>
<organism evidence="3 4">
    <name type="scientific">Pseudaminobacter salicylatoxidans</name>
    <dbReference type="NCBI Taxonomy" id="93369"/>
    <lineage>
        <taxon>Bacteria</taxon>
        <taxon>Pseudomonadati</taxon>
        <taxon>Pseudomonadota</taxon>
        <taxon>Alphaproteobacteria</taxon>
        <taxon>Hyphomicrobiales</taxon>
        <taxon>Phyllobacteriaceae</taxon>
        <taxon>Pseudaminobacter</taxon>
    </lineage>
</organism>
<dbReference type="InterPro" id="IPR006674">
    <property type="entry name" value="HD_domain"/>
</dbReference>
<dbReference type="OrthoDB" id="9803619at2"/>
<keyword evidence="3" id="KW-0378">Hydrolase</keyword>